<keyword evidence="2" id="KW-0813">Transport</keyword>
<evidence type="ECO:0000256" key="5">
    <source>
        <dbReference type="ARBA" id="ARBA00022970"/>
    </source>
</evidence>
<evidence type="ECO:0000259" key="6">
    <source>
        <dbReference type="PROSITE" id="PS50893"/>
    </source>
</evidence>
<dbReference type="CDD" id="cd03224">
    <property type="entry name" value="ABC_TM1139_LivF_branched"/>
    <property type="match status" value="1"/>
</dbReference>
<accession>A0A840PBA2</accession>
<dbReference type="InterPro" id="IPR003439">
    <property type="entry name" value="ABC_transporter-like_ATP-bd"/>
</dbReference>
<evidence type="ECO:0000313" key="8">
    <source>
        <dbReference type="Proteomes" id="UP000578449"/>
    </source>
</evidence>
<dbReference type="SMART" id="SM00382">
    <property type="entry name" value="AAA"/>
    <property type="match status" value="1"/>
</dbReference>
<dbReference type="Pfam" id="PF00005">
    <property type="entry name" value="ABC_tran"/>
    <property type="match status" value="1"/>
</dbReference>
<dbReference type="AlphaFoldDB" id="A0A840PBA2"/>
<comment type="caution">
    <text evidence="7">The sequence shown here is derived from an EMBL/GenBank/DDBJ whole genome shotgun (WGS) entry which is preliminary data.</text>
</comment>
<evidence type="ECO:0000256" key="4">
    <source>
        <dbReference type="ARBA" id="ARBA00022840"/>
    </source>
</evidence>
<keyword evidence="4 7" id="KW-0067">ATP-binding</keyword>
<dbReference type="EMBL" id="JACHGN010000013">
    <property type="protein sequence ID" value="MBB5136279.1"/>
    <property type="molecule type" value="Genomic_DNA"/>
</dbReference>
<evidence type="ECO:0000313" key="7">
    <source>
        <dbReference type="EMBL" id="MBB5136279.1"/>
    </source>
</evidence>
<dbReference type="RefSeq" id="WP_185053166.1">
    <property type="nucleotide sequence ID" value="NZ_BAABIX010000036.1"/>
</dbReference>
<evidence type="ECO:0000256" key="3">
    <source>
        <dbReference type="ARBA" id="ARBA00022741"/>
    </source>
</evidence>
<dbReference type="InterPro" id="IPR027417">
    <property type="entry name" value="P-loop_NTPase"/>
</dbReference>
<dbReference type="GO" id="GO:0005524">
    <property type="term" value="F:ATP binding"/>
    <property type="evidence" value="ECO:0007669"/>
    <property type="project" value="UniProtKB-KW"/>
</dbReference>
<keyword evidence="5" id="KW-0029">Amino-acid transport</keyword>
<dbReference type="Proteomes" id="UP000578449">
    <property type="component" value="Unassembled WGS sequence"/>
</dbReference>
<dbReference type="GO" id="GO:0016887">
    <property type="term" value="F:ATP hydrolysis activity"/>
    <property type="evidence" value="ECO:0007669"/>
    <property type="project" value="InterPro"/>
</dbReference>
<sequence length="234" mass="24533">MTILALDGVTAGYGTTTVLRDVSLSVGTGQIVAVLGANGAGKSTLLRTAAGTVVPSAGRVRLDGADATRHPPYRRARRGLCLIPEGRGIFRGLTVEENLRLQIPRGASLGEAVERAVAVFPALRERLKTTAGTLSGGQQQMVALARACVTDPKVLLIDEVSMGLAPIVVDEIFAALRGIAATGVAMVLVEQYVGRALEFADTAVLLRKGRVSYEGPSAELDERVVLRDYLGVGE</sequence>
<keyword evidence="3" id="KW-0547">Nucleotide-binding</keyword>
<dbReference type="Gene3D" id="3.40.50.300">
    <property type="entry name" value="P-loop containing nucleotide triphosphate hydrolases"/>
    <property type="match status" value="1"/>
</dbReference>
<evidence type="ECO:0000256" key="1">
    <source>
        <dbReference type="ARBA" id="ARBA00005417"/>
    </source>
</evidence>
<name>A0A840PBA2_9ACTN</name>
<reference evidence="7 8" key="1">
    <citation type="submission" date="2020-08" db="EMBL/GenBank/DDBJ databases">
        <title>Genomic Encyclopedia of Type Strains, Phase IV (KMG-IV): sequencing the most valuable type-strain genomes for metagenomic binning, comparative biology and taxonomic classification.</title>
        <authorList>
            <person name="Goeker M."/>
        </authorList>
    </citation>
    <scope>NUCLEOTIDE SEQUENCE [LARGE SCALE GENOMIC DNA]</scope>
    <source>
        <strain evidence="7 8">DSM 45615</strain>
    </source>
</reference>
<dbReference type="InterPro" id="IPR052156">
    <property type="entry name" value="BCAA_Transport_ATP-bd_LivF"/>
</dbReference>
<proteinExistence type="inferred from homology"/>
<dbReference type="GO" id="GO:0015807">
    <property type="term" value="P:L-amino acid transport"/>
    <property type="evidence" value="ECO:0007669"/>
    <property type="project" value="TreeGrafter"/>
</dbReference>
<evidence type="ECO:0000256" key="2">
    <source>
        <dbReference type="ARBA" id="ARBA00022448"/>
    </source>
</evidence>
<dbReference type="PANTHER" id="PTHR43820:SF4">
    <property type="entry name" value="HIGH-AFFINITY BRANCHED-CHAIN AMINO ACID TRANSPORT ATP-BINDING PROTEIN LIVF"/>
    <property type="match status" value="1"/>
</dbReference>
<protein>
    <submittedName>
        <fullName evidence="7">Branched-chain amino acid transport system ATP-binding protein</fullName>
    </submittedName>
</protein>
<keyword evidence="8" id="KW-1185">Reference proteome</keyword>
<dbReference type="InterPro" id="IPR003593">
    <property type="entry name" value="AAA+_ATPase"/>
</dbReference>
<dbReference type="SUPFAM" id="SSF52540">
    <property type="entry name" value="P-loop containing nucleoside triphosphate hydrolases"/>
    <property type="match status" value="1"/>
</dbReference>
<feature type="domain" description="ABC transporter" evidence="6">
    <location>
        <begin position="4"/>
        <end position="233"/>
    </location>
</feature>
<organism evidence="7 8">
    <name type="scientific">Thermocatellispora tengchongensis</name>
    <dbReference type="NCBI Taxonomy" id="1073253"/>
    <lineage>
        <taxon>Bacteria</taxon>
        <taxon>Bacillati</taxon>
        <taxon>Actinomycetota</taxon>
        <taxon>Actinomycetes</taxon>
        <taxon>Streptosporangiales</taxon>
        <taxon>Streptosporangiaceae</taxon>
        <taxon>Thermocatellispora</taxon>
    </lineage>
</organism>
<dbReference type="PANTHER" id="PTHR43820">
    <property type="entry name" value="HIGH-AFFINITY BRANCHED-CHAIN AMINO ACID TRANSPORT ATP-BINDING PROTEIN LIVF"/>
    <property type="match status" value="1"/>
</dbReference>
<gene>
    <name evidence="7" type="ORF">HNP84_006023</name>
</gene>
<dbReference type="GO" id="GO:0015658">
    <property type="term" value="F:branched-chain amino acid transmembrane transporter activity"/>
    <property type="evidence" value="ECO:0007669"/>
    <property type="project" value="TreeGrafter"/>
</dbReference>
<comment type="similarity">
    <text evidence="1">Belongs to the ABC transporter superfamily.</text>
</comment>
<dbReference type="PROSITE" id="PS50893">
    <property type="entry name" value="ABC_TRANSPORTER_2"/>
    <property type="match status" value="1"/>
</dbReference>